<accession>A0A6J0J9L9</accession>
<feature type="region of interest" description="Disordered" evidence="2">
    <location>
        <begin position="161"/>
        <end position="195"/>
    </location>
</feature>
<feature type="coiled-coil region" evidence="1">
    <location>
        <begin position="87"/>
        <end position="137"/>
    </location>
</feature>
<organism evidence="3 4">
    <name type="scientific">Lepidothrix coronata</name>
    <name type="common">blue-crowned manakin</name>
    <dbReference type="NCBI Taxonomy" id="321398"/>
    <lineage>
        <taxon>Eukaryota</taxon>
        <taxon>Metazoa</taxon>
        <taxon>Chordata</taxon>
        <taxon>Craniata</taxon>
        <taxon>Vertebrata</taxon>
        <taxon>Euteleostomi</taxon>
        <taxon>Archelosauria</taxon>
        <taxon>Archosauria</taxon>
        <taxon>Dinosauria</taxon>
        <taxon>Saurischia</taxon>
        <taxon>Theropoda</taxon>
        <taxon>Coelurosauria</taxon>
        <taxon>Aves</taxon>
        <taxon>Neognathae</taxon>
        <taxon>Neoaves</taxon>
        <taxon>Telluraves</taxon>
        <taxon>Australaves</taxon>
        <taxon>Passeriformes</taxon>
        <taxon>Pipridae</taxon>
        <taxon>Lepidothrix</taxon>
    </lineage>
</organism>
<evidence type="ECO:0000256" key="2">
    <source>
        <dbReference type="SAM" id="MobiDB-lite"/>
    </source>
</evidence>
<evidence type="ECO:0000313" key="3">
    <source>
        <dbReference type="Proteomes" id="UP000504624"/>
    </source>
</evidence>
<evidence type="ECO:0000313" key="4">
    <source>
        <dbReference type="RefSeq" id="XP_017694799.1"/>
    </source>
</evidence>
<dbReference type="RefSeq" id="XP_017694799.1">
    <property type="nucleotide sequence ID" value="XM_017839310.1"/>
</dbReference>
<proteinExistence type="predicted"/>
<feature type="compositionally biased region" description="Pro residues" evidence="2">
    <location>
        <begin position="174"/>
        <end position="188"/>
    </location>
</feature>
<feature type="compositionally biased region" description="Polar residues" evidence="2">
    <location>
        <begin position="235"/>
        <end position="257"/>
    </location>
</feature>
<feature type="compositionally biased region" description="Polar residues" evidence="2">
    <location>
        <begin position="1"/>
        <end position="14"/>
    </location>
</feature>
<reference evidence="4" key="1">
    <citation type="submission" date="2025-08" db="UniProtKB">
        <authorList>
            <consortium name="RefSeq"/>
        </authorList>
    </citation>
    <scope>IDENTIFICATION</scope>
</reference>
<sequence>MAPQKEGSNVNPCNDQGPDAAGSQPCATGKEVRYITYISKSEVLPKPPSPGAAECEQVPMYAKNLLLCEGSELCFEELRAQRHFRRYEHLRRQQQLVEEERDFLRKKELAMLELQALQKRLEELQELSKDLEENRLKPGAELIQRVVLPCARPNTALPGDCVVPTPTSGVPEVPEQPQPSVGPAPAPTLLPVKPLGRQVPSASLWEGREEKDTTRAQPELGELQKSLVHPPLSAVSAQEQAHPDSAQQHPNKRSTGLTPAVDVKEELDGCLKADGAVPATPAFSIFQDENKKENSRIPQLKNKAEESRSLAEGSLTDCAAEGGIIRGETNGQVGARSCSGPRPSSLMATTVQGTPMHPSVSWGGLFLRAPTVIPCIPVHPSIHSGHHFPSISSLLFPQSFPFPIAQDSGVPKSPSLTPHPIPQFLFPLPLLPSRATHVPCHGHSAPGHPSMPQYVAWRVLYMVKKDVRSSEVVIKESLFQIWHFPLYPDIM</sequence>
<dbReference type="OrthoDB" id="248495at2759"/>
<gene>
    <name evidence="4" type="primary">LOC108509743</name>
</gene>
<feature type="region of interest" description="Disordered" evidence="2">
    <location>
        <begin position="233"/>
        <end position="257"/>
    </location>
</feature>
<feature type="region of interest" description="Disordered" evidence="2">
    <location>
        <begin position="284"/>
        <end position="312"/>
    </location>
</feature>
<dbReference type="GeneID" id="108509743"/>
<dbReference type="AlphaFoldDB" id="A0A6J0J9L9"/>
<evidence type="ECO:0000256" key="1">
    <source>
        <dbReference type="SAM" id="Coils"/>
    </source>
</evidence>
<keyword evidence="1" id="KW-0175">Coiled coil</keyword>
<protein>
    <submittedName>
        <fullName evidence="4">Uncharacterized protein LOC108509743</fullName>
    </submittedName>
</protein>
<keyword evidence="3" id="KW-1185">Reference proteome</keyword>
<name>A0A6J0J9L9_9PASS</name>
<dbReference type="Proteomes" id="UP000504624">
    <property type="component" value="Unplaced"/>
</dbReference>
<feature type="region of interest" description="Disordered" evidence="2">
    <location>
        <begin position="1"/>
        <end position="26"/>
    </location>
</feature>